<reference evidence="1 2" key="1">
    <citation type="journal article" date="2018" name="PLoS ONE">
        <title>The draft genome of Kipferlia bialata reveals reductive genome evolution in fornicate parasites.</title>
        <authorList>
            <person name="Tanifuji G."/>
            <person name="Takabayashi S."/>
            <person name="Kume K."/>
            <person name="Takagi M."/>
            <person name="Nakayama T."/>
            <person name="Kamikawa R."/>
            <person name="Inagaki Y."/>
            <person name="Hashimoto T."/>
        </authorList>
    </citation>
    <scope>NUCLEOTIDE SEQUENCE [LARGE SCALE GENOMIC DNA]</scope>
    <source>
        <strain evidence="1">NY0173</strain>
    </source>
</reference>
<accession>A0A391P1H6</accession>
<feature type="non-terminal residue" evidence="1">
    <location>
        <position position="347"/>
    </location>
</feature>
<dbReference type="AlphaFoldDB" id="A0A391P1H6"/>
<proteinExistence type="predicted"/>
<dbReference type="Gene3D" id="2.120.10.80">
    <property type="entry name" value="Kelch-type beta propeller"/>
    <property type="match status" value="1"/>
</dbReference>
<dbReference type="Proteomes" id="UP000265618">
    <property type="component" value="Unassembled WGS sequence"/>
</dbReference>
<dbReference type="InterPro" id="IPR015915">
    <property type="entry name" value="Kelch-typ_b-propeller"/>
</dbReference>
<organism evidence="1 2">
    <name type="scientific">Kipferlia bialata</name>
    <dbReference type="NCBI Taxonomy" id="797122"/>
    <lineage>
        <taxon>Eukaryota</taxon>
        <taxon>Metamonada</taxon>
        <taxon>Carpediemonas-like organisms</taxon>
        <taxon>Kipferlia</taxon>
    </lineage>
</organism>
<name>A0A391P1H6_9EUKA</name>
<keyword evidence="2" id="KW-1185">Reference proteome</keyword>
<dbReference type="SUPFAM" id="SSF117281">
    <property type="entry name" value="Kelch motif"/>
    <property type="match status" value="1"/>
</dbReference>
<sequence length="347" mass="38734">MHDHPWFTDAKEFDLGSPTILAAASLGCNRVLLVSKDYWSDLERCEWRILTLTEECNHSDAAHPVHLETVPGPTLPDGLLDMTLCRIQDVVVAYGWMRLVEGDYIPVWFMTVYSISTGEWETIPYAEGECPVPRLTPQVCALSDRLVVIGGCGPVSEDREECPTLYFDTWEWSVYSREWTHRGADCPRQLIGGAAGVIGDVIHALADAGGETVQYSNGRYRLETDTWRSWLGVEAGFCLLDVPLHGQHRLIITNILHDDPVIAAQSLKYWIVDAVSLDRVQCQPLFEREEEGAVSYLDYGISDGRAISVMLNPTTLLVVVNEGVVRVALDPFLVSPEFHTSMVGTRL</sequence>
<evidence type="ECO:0000313" key="2">
    <source>
        <dbReference type="Proteomes" id="UP000265618"/>
    </source>
</evidence>
<protein>
    <submittedName>
        <fullName evidence="1">Uncharacterized protein</fullName>
    </submittedName>
</protein>
<gene>
    <name evidence="1" type="ORF">KIPB_013523</name>
</gene>
<comment type="caution">
    <text evidence="1">The sequence shown here is derived from an EMBL/GenBank/DDBJ whole genome shotgun (WGS) entry which is preliminary data.</text>
</comment>
<dbReference type="EMBL" id="BDIP01006474">
    <property type="protein sequence ID" value="GCA64193.1"/>
    <property type="molecule type" value="Genomic_DNA"/>
</dbReference>
<evidence type="ECO:0000313" key="1">
    <source>
        <dbReference type="EMBL" id="GCA64193.1"/>
    </source>
</evidence>